<dbReference type="Proteomes" id="UP000738349">
    <property type="component" value="Unassembled WGS sequence"/>
</dbReference>
<dbReference type="OrthoDB" id="10254665at2759"/>
<keyword evidence="6" id="KW-1133">Transmembrane helix</keyword>
<evidence type="ECO:0000256" key="4">
    <source>
        <dbReference type="ARBA" id="ARBA00022857"/>
    </source>
</evidence>
<dbReference type="SUPFAM" id="SSF51905">
    <property type="entry name" value="FAD/NAD(P)-binding domain"/>
    <property type="match status" value="1"/>
</dbReference>
<comment type="caution">
    <text evidence="7">The sequence shown here is derived from an EMBL/GenBank/DDBJ whole genome shotgun (WGS) entry which is preliminary data.</text>
</comment>
<dbReference type="PIRSF" id="PIRSF000332">
    <property type="entry name" value="FMO"/>
    <property type="match status" value="1"/>
</dbReference>
<keyword evidence="5" id="KW-0560">Oxidoreductase</keyword>
<evidence type="ECO:0000256" key="2">
    <source>
        <dbReference type="ARBA" id="ARBA00022630"/>
    </source>
</evidence>
<sequence length="655" mass="74871">MRVAIIGAGPSGLVQLKVLLEAQKRFAVEPFEVKLFESYSKIGGIFLHHSYEDGELVSSKFLTTFSDFRPTHDEPDFFSTERYLEYLDAYASRFQLWPHIYFSTTVKSVRRGENRAHVVTYQTPEGGIIEWDCDAIAVCSGVHSIPHIPNIPGIEKVPSVLHSSEFKTREQFGKDKTVLILGSGETGADLSYLAVTGDTKRVVLCHRDGWIGAPKVSSVSSVIHFKEKLTDAYEKRLPGQKFLPWLFGAQDYDYPQLPLDVSQITLFDSMYVHPLVRDSMKIWDFYHFVALPAGCWLCGGSPHGVDQFVGQVYGERFHVSRLFFNKAWQRIQNYVTYPYRPTTWPFWTRVRRFFFNTEIPPPSRTIDVAPFPSHISEDGVAHFPLTGRPEAERIQTMEIKPDVLIFATGYLPSFPFLNSPDNDGRRAYPEAFDADVRQIWKSDDPTIGFIGFIRPGFGAIPPLAEMQSMLFAMNLINRIPKPLSPDDEWHYRIIHKPDARVSYGVEHDSYAYQLAKDMDCAPSFTEVLKLSLGTPKGWRLPYIWAAGASFNTKFRLRGPWKWDGAGEVLTGELWQTISRREGLFGNIPLSIIPMIHLGTLNLYYVLYSGFWGFLAKLRLAKPIQRRIEPKLIMEEMKRMQKVEIQKAKLNGKVMK</sequence>
<dbReference type="Gene3D" id="3.50.50.60">
    <property type="entry name" value="FAD/NAD(P)-binding domain"/>
    <property type="match status" value="2"/>
</dbReference>
<evidence type="ECO:0000256" key="5">
    <source>
        <dbReference type="ARBA" id="ARBA00023002"/>
    </source>
</evidence>
<organism evidence="7 8">
    <name type="scientific">Dactylonectria macrodidyma</name>
    <dbReference type="NCBI Taxonomy" id="307937"/>
    <lineage>
        <taxon>Eukaryota</taxon>
        <taxon>Fungi</taxon>
        <taxon>Dikarya</taxon>
        <taxon>Ascomycota</taxon>
        <taxon>Pezizomycotina</taxon>
        <taxon>Sordariomycetes</taxon>
        <taxon>Hypocreomycetidae</taxon>
        <taxon>Hypocreales</taxon>
        <taxon>Nectriaceae</taxon>
        <taxon>Dactylonectria</taxon>
    </lineage>
</organism>
<keyword evidence="3" id="KW-0274">FAD</keyword>
<protein>
    <recommendedName>
        <fullName evidence="9">Dimethylaniline monooxygenase</fullName>
    </recommendedName>
</protein>
<gene>
    <name evidence="7" type="ORF">EDB81DRAFT_403179</name>
</gene>
<dbReference type="InterPro" id="IPR036188">
    <property type="entry name" value="FAD/NAD-bd_sf"/>
</dbReference>
<keyword evidence="6" id="KW-0472">Membrane</keyword>
<evidence type="ECO:0000313" key="8">
    <source>
        <dbReference type="Proteomes" id="UP000738349"/>
    </source>
</evidence>
<dbReference type="GO" id="GO:0050660">
    <property type="term" value="F:flavin adenine dinucleotide binding"/>
    <property type="evidence" value="ECO:0007669"/>
    <property type="project" value="InterPro"/>
</dbReference>
<dbReference type="InterPro" id="IPR020946">
    <property type="entry name" value="Flavin_mOase-like"/>
</dbReference>
<evidence type="ECO:0000256" key="1">
    <source>
        <dbReference type="ARBA" id="ARBA00009183"/>
    </source>
</evidence>
<accession>A0A9P9F9W3</accession>
<evidence type="ECO:0008006" key="9">
    <source>
        <dbReference type="Google" id="ProtNLM"/>
    </source>
</evidence>
<dbReference type="InterPro" id="IPR000960">
    <property type="entry name" value="Flavin_mOase"/>
</dbReference>
<keyword evidence="2" id="KW-0285">Flavoprotein</keyword>
<name>A0A9P9F9W3_9HYPO</name>
<dbReference type="PANTHER" id="PTHR23023">
    <property type="entry name" value="DIMETHYLANILINE MONOOXYGENASE"/>
    <property type="match status" value="1"/>
</dbReference>
<dbReference type="PRINTS" id="PR00370">
    <property type="entry name" value="FMOXYGENASE"/>
</dbReference>
<reference evidence="7" key="1">
    <citation type="journal article" date="2021" name="Nat. Commun.">
        <title>Genetic determinants of endophytism in the Arabidopsis root mycobiome.</title>
        <authorList>
            <person name="Mesny F."/>
            <person name="Miyauchi S."/>
            <person name="Thiergart T."/>
            <person name="Pickel B."/>
            <person name="Atanasova L."/>
            <person name="Karlsson M."/>
            <person name="Huettel B."/>
            <person name="Barry K.W."/>
            <person name="Haridas S."/>
            <person name="Chen C."/>
            <person name="Bauer D."/>
            <person name="Andreopoulos W."/>
            <person name="Pangilinan J."/>
            <person name="LaButti K."/>
            <person name="Riley R."/>
            <person name="Lipzen A."/>
            <person name="Clum A."/>
            <person name="Drula E."/>
            <person name="Henrissat B."/>
            <person name="Kohler A."/>
            <person name="Grigoriev I.V."/>
            <person name="Martin F.M."/>
            <person name="Hacquard S."/>
        </authorList>
    </citation>
    <scope>NUCLEOTIDE SEQUENCE</scope>
    <source>
        <strain evidence="7">MPI-CAGE-AT-0147</strain>
    </source>
</reference>
<dbReference type="EMBL" id="JAGMUV010000005">
    <property type="protein sequence ID" value="KAH7156869.1"/>
    <property type="molecule type" value="Genomic_DNA"/>
</dbReference>
<evidence type="ECO:0000256" key="6">
    <source>
        <dbReference type="SAM" id="Phobius"/>
    </source>
</evidence>
<dbReference type="Pfam" id="PF00743">
    <property type="entry name" value="FMO-like"/>
    <property type="match status" value="2"/>
</dbReference>
<keyword evidence="8" id="KW-1185">Reference proteome</keyword>
<evidence type="ECO:0000313" key="7">
    <source>
        <dbReference type="EMBL" id="KAH7156869.1"/>
    </source>
</evidence>
<dbReference type="GO" id="GO:0004499">
    <property type="term" value="F:N,N-dimethylaniline monooxygenase activity"/>
    <property type="evidence" value="ECO:0007669"/>
    <property type="project" value="InterPro"/>
</dbReference>
<proteinExistence type="inferred from homology"/>
<dbReference type="GO" id="GO:0050661">
    <property type="term" value="F:NADP binding"/>
    <property type="evidence" value="ECO:0007669"/>
    <property type="project" value="InterPro"/>
</dbReference>
<feature type="transmembrane region" description="Helical" evidence="6">
    <location>
        <begin position="602"/>
        <end position="620"/>
    </location>
</feature>
<dbReference type="InterPro" id="IPR050346">
    <property type="entry name" value="FMO-like"/>
</dbReference>
<keyword evidence="6" id="KW-0812">Transmembrane</keyword>
<keyword evidence="4" id="KW-0521">NADP</keyword>
<evidence type="ECO:0000256" key="3">
    <source>
        <dbReference type="ARBA" id="ARBA00022827"/>
    </source>
</evidence>
<comment type="similarity">
    <text evidence="1">Belongs to the FMO family.</text>
</comment>
<dbReference type="AlphaFoldDB" id="A0A9P9F9W3"/>